<keyword evidence="2 5" id="KW-0812">Transmembrane</keyword>
<feature type="transmembrane region" description="Helical" evidence="5">
    <location>
        <begin position="135"/>
        <end position="155"/>
    </location>
</feature>
<feature type="transmembrane region" description="Helical" evidence="5">
    <location>
        <begin position="280"/>
        <end position="296"/>
    </location>
</feature>
<evidence type="ECO:0000313" key="7">
    <source>
        <dbReference type="EMBL" id="QDZ03172.2"/>
    </source>
</evidence>
<feature type="domain" description="EamA" evidence="6">
    <location>
        <begin position="165"/>
        <end position="296"/>
    </location>
</feature>
<feature type="transmembrane region" description="Helical" evidence="5">
    <location>
        <begin position="102"/>
        <end position="123"/>
    </location>
</feature>
<dbReference type="AlphaFoldDB" id="A0A5B8L5X1"/>
<dbReference type="InterPro" id="IPR000620">
    <property type="entry name" value="EamA_dom"/>
</dbReference>
<dbReference type="RefSeq" id="WP_167812888.1">
    <property type="nucleotide sequence ID" value="NZ_CP042301.2"/>
</dbReference>
<gene>
    <name evidence="7" type="ORF">FQ775_02525</name>
</gene>
<dbReference type="PANTHER" id="PTHR32322:SF9">
    <property type="entry name" value="AMINO-ACID METABOLITE EFFLUX PUMP-RELATED"/>
    <property type="match status" value="1"/>
</dbReference>
<dbReference type="InterPro" id="IPR037185">
    <property type="entry name" value="EmrE-like"/>
</dbReference>
<comment type="subcellular location">
    <subcellularLocation>
        <location evidence="1">Membrane</location>
        <topology evidence="1">Multi-pass membrane protein</topology>
    </subcellularLocation>
</comment>
<feature type="transmembrane region" description="Helical" evidence="5">
    <location>
        <begin position="224"/>
        <end position="243"/>
    </location>
</feature>
<evidence type="ECO:0000256" key="5">
    <source>
        <dbReference type="SAM" id="Phobius"/>
    </source>
</evidence>
<feature type="transmembrane region" description="Helical" evidence="5">
    <location>
        <begin position="161"/>
        <end position="180"/>
    </location>
</feature>
<evidence type="ECO:0000256" key="3">
    <source>
        <dbReference type="ARBA" id="ARBA00022989"/>
    </source>
</evidence>
<dbReference type="SUPFAM" id="SSF103481">
    <property type="entry name" value="Multidrug resistance efflux transporter EmrE"/>
    <property type="match status" value="2"/>
</dbReference>
<feature type="transmembrane region" description="Helical" evidence="5">
    <location>
        <begin position="76"/>
        <end position="96"/>
    </location>
</feature>
<accession>A0A5B8L5X1</accession>
<dbReference type="EMBL" id="CP042301">
    <property type="protein sequence ID" value="QDZ03172.2"/>
    <property type="molecule type" value="Genomic_DNA"/>
</dbReference>
<feature type="domain" description="EamA" evidence="6">
    <location>
        <begin position="20"/>
        <end position="149"/>
    </location>
</feature>
<keyword evidence="3 5" id="KW-1133">Transmembrane helix</keyword>
<dbReference type="KEGG" id="niy:FQ775_02525"/>
<evidence type="ECO:0000313" key="8">
    <source>
        <dbReference type="Proteomes" id="UP000321389"/>
    </source>
</evidence>
<evidence type="ECO:0000256" key="1">
    <source>
        <dbReference type="ARBA" id="ARBA00004141"/>
    </source>
</evidence>
<evidence type="ECO:0000256" key="4">
    <source>
        <dbReference type="ARBA" id="ARBA00023136"/>
    </source>
</evidence>
<dbReference type="GO" id="GO:0016020">
    <property type="term" value="C:membrane"/>
    <property type="evidence" value="ECO:0007669"/>
    <property type="project" value="UniProtKB-SubCell"/>
</dbReference>
<feature type="transmembrane region" description="Helical" evidence="5">
    <location>
        <begin position="255"/>
        <end position="274"/>
    </location>
</feature>
<keyword evidence="4 5" id="KW-0472">Membrane</keyword>
<dbReference type="Pfam" id="PF00892">
    <property type="entry name" value="EamA"/>
    <property type="match status" value="2"/>
</dbReference>
<feature type="transmembrane region" description="Helical" evidence="5">
    <location>
        <begin position="44"/>
        <end position="64"/>
    </location>
</feature>
<name>A0A5B8L5X1_9HYPH</name>
<feature type="transmembrane region" description="Helical" evidence="5">
    <location>
        <begin position="12"/>
        <end position="38"/>
    </location>
</feature>
<keyword evidence="8" id="KW-1185">Reference proteome</keyword>
<evidence type="ECO:0000259" key="6">
    <source>
        <dbReference type="Pfam" id="PF00892"/>
    </source>
</evidence>
<proteinExistence type="predicted"/>
<sequence length="327" mass="33851">MAETRTSAPPAMSLAVWAQLLLLGAIWGGSFFFARIAVQEIAPLTLVLFRVGIAALALQLYLAARRISFAPAFAHWPAFLLLALVNNVIPFSLMFLGQTELGAGAASVLNATTPFWTIIVASLFTADEKVSMAKLAGVGLGIAGTAVMVGPGLFAGLGGPVWAKMALLGMALSYAFAFVIARRITGLAPTVVATGQLTASSAIMLPLILLLYGPSGLFDASAGTWSAVFGLALLSTACAYVLYFRIVAAAGATNASLVTLIVPVSAILLGALFLGERLELFEFAGMALIACGLLVIDGRLLRRRQDDAAMPKSGLDAASGAKNSTRS</sequence>
<protein>
    <submittedName>
        <fullName evidence="7">DMT family transporter</fullName>
    </submittedName>
</protein>
<organism evidence="7 8">
    <name type="scientific">Nitratireductor mangrovi</name>
    <dbReference type="NCBI Taxonomy" id="2599600"/>
    <lineage>
        <taxon>Bacteria</taxon>
        <taxon>Pseudomonadati</taxon>
        <taxon>Pseudomonadota</taxon>
        <taxon>Alphaproteobacteria</taxon>
        <taxon>Hyphomicrobiales</taxon>
        <taxon>Phyllobacteriaceae</taxon>
        <taxon>Nitratireductor</taxon>
    </lineage>
</organism>
<feature type="transmembrane region" description="Helical" evidence="5">
    <location>
        <begin position="187"/>
        <end position="212"/>
    </location>
</feature>
<reference evidence="7" key="1">
    <citation type="submission" date="2020-04" db="EMBL/GenBank/DDBJ databases">
        <title>Nitratireductor sp. nov. isolated from mangrove soil.</title>
        <authorList>
            <person name="Ye Y."/>
        </authorList>
    </citation>
    <scope>NUCLEOTIDE SEQUENCE</scope>
    <source>
        <strain evidence="7">SY7</strain>
    </source>
</reference>
<dbReference type="InterPro" id="IPR050638">
    <property type="entry name" value="AA-Vitamin_Transporters"/>
</dbReference>
<evidence type="ECO:0000256" key="2">
    <source>
        <dbReference type="ARBA" id="ARBA00022692"/>
    </source>
</evidence>
<dbReference type="Proteomes" id="UP000321389">
    <property type="component" value="Chromosome"/>
</dbReference>
<dbReference type="PANTHER" id="PTHR32322">
    <property type="entry name" value="INNER MEMBRANE TRANSPORTER"/>
    <property type="match status" value="1"/>
</dbReference>